<evidence type="ECO:0000313" key="2">
    <source>
        <dbReference type="EMBL" id="KHJ85179.1"/>
    </source>
</evidence>
<keyword evidence="3" id="KW-1185">Reference proteome</keyword>
<feature type="domain" description="FBA" evidence="1">
    <location>
        <begin position="1"/>
        <end position="123"/>
    </location>
</feature>
<evidence type="ECO:0000259" key="1">
    <source>
        <dbReference type="PROSITE" id="PS51114"/>
    </source>
</evidence>
<feature type="non-terminal residue" evidence="2">
    <location>
        <position position="1"/>
    </location>
</feature>
<proteinExistence type="predicted"/>
<dbReference type="GO" id="GO:0061630">
    <property type="term" value="F:ubiquitin protein ligase activity"/>
    <property type="evidence" value="ECO:0007669"/>
    <property type="project" value="TreeGrafter"/>
</dbReference>
<dbReference type="GO" id="GO:0019005">
    <property type="term" value="C:SCF ubiquitin ligase complex"/>
    <property type="evidence" value="ECO:0007669"/>
    <property type="project" value="TreeGrafter"/>
</dbReference>
<dbReference type="EMBL" id="KN565037">
    <property type="protein sequence ID" value="KHJ85179.1"/>
    <property type="molecule type" value="Genomic_DNA"/>
</dbReference>
<dbReference type="GO" id="GO:0031146">
    <property type="term" value="P:SCF-dependent proteasomal ubiquitin-dependent protein catabolic process"/>
    <property type="evidence" value="ECO:0007669"/>
    <property type="project" value="TreeGrafter"/>
</dbReference>
<protein>
    <recommendedName>
        <fullName evidence="1">FBA domain-containing protein</fullName>
    </recommendedName>
</protein>
<dbReference type="Gene3D" id="2.60.120.260">
    <property type="entry name" value="Galactose-binding domain-like"/>
    <property type="match status" value="1"/>
</dbReference>
<dbReference type="InterPro" id="IPR007397">
    <property type="entry name" value="F-box-assoc_dom"/>
</dbReference>
<name>A0A0B1SJU7_OESDE</name>
<accession>A0A0B1SJU7</accession>
<evidence type="ECO:0000313" key="3">
    <source>
        <dbReference type="Proteomes" id="UP000053660"/>
    </source>
</evidence>
<dbReference type="Proteomes" id="UP000053660">
    <property type="component" value="Unassembled WGS sequence"/>
</dbReference>
<dbReference type="Pfam" id="PF04300">
    <property type="entry name" value="FBA"/>
    <property type="match status" value="1"/>
</dbReference>
<dbReference type="GO" id="GO:0036503">
    <property type="term" value="P:ERAD pathway"/>
    <property type="evidence" value="ECO:0007669"/>
    <property type="project" value="TreeGrafter"/>
</dbReference>
<dbReference type="InterPro" id="IPR039752">
    <property type="entry name" value="F-box_only"/>
</dbReference>
<dbReference type="AlphaFoldDB" id="A0A0B1SJU7"/>
<dbReference type="PANTHER" id="PTHR12125:SF5">
    <property type="entry name" value="F-BOX DOMAIN-CONTAINING PROTEIN"/>
    <property type="match status" value="1"/>
</dbReference>
<dbReference type="OrthoDB" id="1107553at2759"/>
<dbReference type="SUPFAM" id="SSF49785">
    <property type="entry name" value="Galactose-binding domain-like"/>
    <property type="match status" value="1"/>
</dbReference>
<dbReference type="SMART" id="SM01198">
    <property type="entry name" value="FBA"/>
    <property type="match status" value="1"/>
</dbReference>
<dbReference type="PANTHER" id="PTHR12125">
    <property type="entry name" value="F-BOX ONLY PROTEIN 6-LIKE PROTEIN"/>
    <property type="match status" value="1"/>
</dbReference>
<sequence>LLIFNDIFINFITSVPTYIFRIIIEHPPVYCEQTEVTVCFATSYFWCSRYFEIDFEKFGVQNWVMDFIRPKIIIRERCACGEDCGAVYELRAQLLKDDEESDKDTVSSRAEHTWDQWKIMGYC</sequence>
<dbReference type="InterPro" id="IPR008979">
    <property type="entry name" value="Galactose-bd-like_sf"/>
</dbReference>
<dbReference type="PROSITE" id="PS51114">
    <property type="entry name" value="FBA"/>
    <property type="match status" value="1"/>
</dbReference>
<organism evidence="2 3">
    <name type="scientific">Oesophagostomum dentatum</name>
    <name type="common">Nodular worm</name>
    <dbReference type="NCBI Taxonomy" id="61180"/>
    <lineage>
        <taxon>Eukaryota</taxon>
        <taxon>Metazoa</taxon>
        <taxon>Ecdysozoa</taxon>
        <taxon>Nematoda</taxon>
        <taxon>Chromadorea</taxon>
        <taxon>Rhabditida</taxon>
        <taxon>Rhabditina</taxon>
        <taxon>Rhabditomorpha</taxon>
        <taxon>Strongyloidea</taxon>
        <taxon>Strongylidae</taxon>
        <taxon>Oesophagostomum</taxon>
    </lineage>
</organism>
<reference evidence="2 3" key="1">
    <citation type="submission" date="2014-03" db="EMBL/GenBank/DDBJ databases">
        <title>Draft genome of the hookworm Oesophagostomum dentatum.</title>
        <authorList>
            <person name="Mitreva M."/>
        </authorList>
    </citation>
    <scope>NUCLEOTIDE SEQUENCE [LARGE SCALE GENOMIC DNA]</scope>
    <source>
        <strain evidence="2 3">OD-Hann</strain>
    </source>
</reference>
<dbReference type="GO" id="GO:0005737">
    <property type="term" value="C:cytoplasm"/>
    <property type="evidence" value="ECO:0007669"/>
    <property type="project" value="TreeGrafter"/>
</dbReference>
<dbReference type="GO" id="GO:0006516">
    <property type="term" value="P:glycoprotein catabolic process"/>
    <property type="evidence" value="ECO:0007669"/>
    <property type="project" value="TreeGrafter"/>
</dbReference>
<gene>
    <name evidence="2" type="ORF">OESDEN_15099</name>
</gene>